<proteinExistence type="predicted"/>
<keyword evidence="3" id="KW-1185">Reference proteome</keyword>
<organism evidence="2 3">
    <name type="scientific">Tabrizicola soli</name>
    <dbReference type="NCBI Taxonomy" id="2185115"/>
    <lineage>
        <taxon>Bacteria</taxon>
        <taxon>Pseudomonadati</taxon>
        <taxon>Pseudomonadota</taxon>
        <taxon>Alphaproteobacteria</taxon>
        <taxon>Rhodobacterales</taxon>
        <taxon>Paracoccaceae</taxon>
        <taxon>Tabrizicola</taxon>
    </lineage>
</organism>
<comment type="caution">
    <text evidence="2">The sequence shown here is derived from an EMBL/GenBank/DDBJ whole genome shotgun (WGS) entry which is preliminary data.</text>
</comment>
<accession>A0ABV7DTH1</accession>
<dbReference type="Proteomes" id="UP001595445">
    <property type="component" value="Unassembled WGS sequence"/>
</dbReference>
<evidence type="ECO:0000313" key="2">
    <source>
        <dbReference type="EMBL" id="MFC3085797.1"/>
    </source>
</evidence>
<sequence length="121" mass="13193">MAMIEEAPNVVTEDGLRGLLAEGYLIEVVCKEGAEKRHNSWYGAWVIRAVAPDGRDDKMLVTSRSVLKLRDFKTIVGLVSFLADMGCTTASIPLIEGARERHAAPGRTSEPRTGPVLVKDN</sequence>
<feature type="region of interest" description="Disordered" evidence="1">
    <location>
        <begin position="98"/>
        <end position="121"/>
    </location>
</feature>
<name>A0ABV7DTH1_9RHOB</name>
<evidence type="ECO:0000313" key="3">
    <source>
        <dbReference type="Proteomes" id="UP001595445"/>
    </source>
</evidence>
<dbReference type="RefSeq" id="WP_370692986.1">
    <property type="nucleotide sequence ID" value="NZ_JAEACP010000027.1"/>
</dbReference>
<protein>
    <submittedName>
        <fullName evidence="2">Uncharacterized protein</fullName>
    </submittedName>
</protein>
<evidence type="ECO:0000256" key="1">
    <source>
        <dbReference type="SAM" id="MobiDB-lite"/>
    </source>
</evidence>
<reference evidence="3" key="1">
    <citation type="journal article" date="2019" name="Int. J. Syst. Evol. Microbiol.">
        <title>The Global Catalogue of Microorganisms (GCM) 10K type strain sequencing project: providing services to taxonomists for standard genome sequencing and annotation.</title>
        <authorList>
            <consortium name="The Broad Institute Genomics Platform"/>
            <consortium name="The Broad Institute Genome Sequencing Center for Infectious Disease"/>
            <person name="Wu L."/>
            <person name="Ma J."/>
        </authorList>
    </citation>
    <scope>NUCLEOTIDE SEQUENCE [LARGE SCALE GENOMIC DNA]</scope>
    <source>
        <strain evidence="3">KCTC 62102</strain>
    </source>
</reference>
<dbReference type="EMBL" id="JBHRSM010000012">
    <property type="protein sequence ID" value="MFC3085797.1"/>
    <property type="molecule type" value="Genomic_DNA"/>
</dbReference>
<gene>
    <name evidence="2" type="ORF">ACFOD6_07020</name>
</gene>